<dbReference type="Proteomes" id="UP000242712">
    <property type="component" value="Unassembled WGS sequence"/>
</dbReference>
<evidence type="ECO:0000313" key="1">
    <source>
        <dbReference type="EMBL" id="POA09385.1"/>
    </source>
</evidence>
<sequence>MQLFETMRLEEGKIPRLRYHYERLSQACEDLNFQFDANEWQEEIEGLKSHYPNGVWRLKVLVNDQGEVTSEIAELPTKSRFSAQFQLSQSSVDTSVVMHKTTDRRHLAHDHQTDLILLYRSDGKILEFDIGNVVIEEAGEWYTPADENDLLKGCKRRELLASGQLQIKDYQKEELIEKLRAQRVKVYMINSLREVAEVDIHL</sequence>
<dbReference type="EMBL" id="PPPX01000001">
    <property type="protein sequence ID" value="POA09385.1"/>
    <property type="molecule type" value="Genomic_DNA"/>
</dbReference>
<dbReference type="Gene3D" id="3.20.10.10">
    <property type="entry name" value="D-amino Acid Aminotransferase, subunit A, domain 2"/>
    <property type="match status" value="1"/>
</dbReference>
<evidence type="ECO:0000313" key="2">
    <source>
        <dbReference type="Proteomes" id="UP000242712"/>
    </source>
</evidence>
<reference evidence="1 2" key="1">
    <citation type="submission" date="2017-08" db="EMBL/GenBank/DDBJ databases">
        <title>Draft genome sequences of 64 type strains of genus Staph aureus.</title>
        <authorList>
            <person name="Cole K."/>
            <person name="Golubchik T."/>
            <person name="Russell J."/>
            <person name="Foster D."/>
            <person name="Llewelyn M."/>
            <person name="Wilson D."/>
            <person name="Crook D."/>
            <person name="Paul J."/>
        </authorList>
    </citation>
    <scope>NUCLEOTIDE SEQUENCE [LARGE SCALE GENOMIC DNA]</scope>
    <source>
        <strain evidence="1 2">DSM 29875</strain>
    </source>
</reference>
<dbReference type="SUPFAM" id="SSF56752">
    <property type="entry name" value="D-aminoacid aminotransferase-like PLP-dependent enzymes"/>
    <property type="match status" value="1"/>
</dbReference>
<dbReference type="AlphaFoldDB" id="A0A2K4FEM7"/>
<keyword evidence="1" id="KW-0456">Lyase</keyword>
<accession>A0A2K4FEM7</accession>
<dbReference type="GO" id="GO:0016829">
    <property type="term" value="F:lyase activity"/>
    <property type="evidence" value="ECO:0007669"/>
    <property type="project" value="UniProtKB-KW"/>
</dbReference>
<dbReference type="Gene3D" id="3.30.470.10">
    <property type="match status" value="1"/>
</dbReference>
<protein>
    <submittedName>
        <fullName evidence="1">Aminodeoxychorismate lyase</fullName>
    </submittedName>
</protein>
<keyword evidence="2" id="KW-1185">Reference proteome</keyword>
<organism evidence="1 2">
    <name type="scientific">Staphylococcus argensis</name>
    <dbReference type="NCBI Taxonomy" id="1607738"/>
    <lineage>
        <taxon>Bacteria</taxon>
        <taxon>Bacillati</taxon>
        <taxon>Bacillota</taxon>
        <taxon>Bacilli</taxon>
        <taxon>Bacillales</taxon>
        <taxon>Staphylococcaceae</taxon>
        <taxon>Staphylococcus</taxon>
    </lineage>
</organism>
<dbReference type="GeneID" id="98296940"/>
<dbReference type="InterPro" id="IPR036038">
    <property type="entry name" value="Aminotransferase-like"/>
</dbReference>
<dbReference type="InterPro" id="IPR043132">
    <property type="entry name" value="BCAT-like_C"/>
</dbReference>
<dbReference type="InterPro" id="IPR001544">
    <property type="entry name" value="Aminotrans_IV"/>
</dbReference>
<comment type="caution">
    <text evidence="1">The sequence shown here is derived from an EMBL/GenBank/DDBJ whole genome shotgun (WGS) entry which is preliminary data.</text>
</comment>
<dbReference type="RefSeq" id="WP_103370783.1">
    <property type="nucleotide sequence ID" value="NZ_CBCRVO010000001.1"/>
</dbReference>
<dbReference type="OrthoDB" id="2407490at2"/>
<gene>
    <name evidence="1" type="ORF">CD039_01090</name>
</gene>
<name>A0A2K4FEM7_9STAP</name>
<dbReference type="Pfam" id="PF01063">
    <property type="entry name" value="Aminotran_4"/>
    <property type="match status" value="1"/>
</dbReference>
<dbReference type="InterPro" id="IPR043131">
    <property type="entry name" value="BCAT-like_N"/>
</dbReference>
<proteinExistence type="predicted"/>